<dbReference type="EMBL" id="DSZZ01000195">
    <property type="protein sequence ID" value="HGU52746.1"/>
    <property type="molecule type" value="Genomic_DNA"/>
</dbReference>
<accession>A0A7V4KCM9</accession>
<organism evidence="1">
    <name type="scientific">Fervidobacterium pennivorans</name>
    <dbReference type="NCBI Taxonomy" id="93466"/>
    <lineage>
        <taxon>Bacteria</taxon>
        <taxon>Thermotogati</taxon>
        <taxon>Thermotogota</taxon>
        <taxon>Thermotogae</taxon>
        <taxon>Thermotogales</taxon>
        <taxon>Fervidobacteriaceae</taxon>
        <taxon>Fervidobacterium</taxon>
    </lineage>
</organism>
<protein>
    <submittedName>
        <fullName evidence="1">Uncharacterized protein</fullName>
    </submittedName>
</protein>
<sequence length="307" mass="35737">MSKSTLESEMLRLFDELISVMEQTRRIKRADVPSKLIFEMYNMTENSKSKKFAESALYLDPETAEALLEQGVIQKIRSEDTEKYALTFKGIAQCIQLKYGVALDKQFLNFLELTDRKINLGEQDRLQWDEKLASLSLILLGSTAPSSAIRLNNEQNKSVLTEVFQSVLSCMKKFKVVEKEHNLRTVDRGEAPVSALMSRLNALPRKTNHYYKIIGKGSEYYFDIEKDNDVDEKRLFFLLRRIFEHYDPGCDYQEMYKELAEISQLYYPKFLSRTVNPLIILTILQKLKGFLNVEIYRLPMQTFNSPS</sequence>
<comment type="caution">
    <text evidence="1">The sequence shown here is derived from an EMBL/GenBank/DDBJ whole genome shotgun (WGS) entry which is preliminary data.</text>
</comment>
<proteinExistence type="predicted"/>
<reference evidence="1" key="1">
    <citation type="journal article" date="2020" name="mSystems">
        <title>Genome- and Community-Level Interaction Insights into Carbon Utilization and Element Cycling Functions of Hydrothermarchaeota in Hydrothermal Sediment.</title>
        <authorList>
            <person name="Zhou Z."/>
            <person name="Liu Y."/>
            <person name="Xu W."/>
            <person name="Pan J."/>
            <person name="Luo Z.H."/>
            <person name="Li M."/>
        </authorList>
    </citation>
    <scope>NUCLEOTIDE SEQUENCE [LARGE SCALE GENOMIC DNA]</scope>
    <source>
        <strain evidence="1">SpSt-61</strain>
    </source>
</reference>
<dbReference type="AlphaFoldDB" id="A0A7V4KCM9"/>
<name>A0A7V4KCM9_FERPE</name>
<evidence type="ECO:0000313" key="1">
    <source>
        <dbReference type="EMBL" id="HGU52746.1"/>
    </source>
</evidence>
<gene>
    <name evidence="1" type="ORF">ENT78_04375</name>
</gene>